<feature type="compositionally biased region" description="Basic and acidic residues" evidence="1">
    <location>
        <begin position="82"/>
        <end position="96"/>
    </location>
</feature>
<gene>
    <name evidence="2" type="primary">Cnig_chr_II.g7389</name>
    <name evidence="2" type="ORF">B9Z55_007389</name>
</gene>
<sequence length="298" mass="34712">MINEGVPAVVLRVPEESQPLDQIPSVTQLEHVPLDVGLSGTAVAVGDNSWSGNFPMYMGGLGPSSDSSPNSSNASYESWTNELKRREAASKTPRNEQHFVRKNVTNEEIGARRIRQELKKRKESRRNEKRAIIRSRLETKSSPGKFEDAVEHCKSSALYNDPYLKELAGLDLFYPESIDKTMPQPIEIRAKTAFDYFNAWRRNQTPESTGPMRKKEWLGMTDEDRQRWLEKEEAVFEEMKVQLRLGFVTILKYEQEEMEAIKKLEMKNQEDKFWNIFAENLKKYPRHDFEPFPFHIYF</sequence>
<comment type="caution">
    <text evidence="2">The sequence shown here is derived from an EMBL/GenBank/DDBJ whole genome shotgun (WGS) entry which is preliminary data.</text>
</comment>
<dbReference type="EMBL" id="PDUG01000002">
    <property type="protein sequence ID" value="PIC48409.1"/>
    <property type="molecule type" value="Genomic_DNA"/>
</dbReference>
<dbReference type="AlphaFoldDB" id="A0A2G5V9F9"/>
<proteinExistence type="predicted"/>
<protein>
    <submittedName>
        <fullName evidence="2">Uncharacterized protein</fullName>
    </submittedName>
</protein>
<feature type="compositionally biased region" description="Low complexity" evidence="1">
    <location>
        <begin position="64"/>
        <end position="78"/>
    </location>
</feature>
<reference evidence="3" key="1">
    <citation type="submission" date="2017-10" db="EMBL/GenBank/DDBJ databases">
        <title>Rapid genome shrinkage in a self-fertile nematode reveals novel sperm competition proteins.</title>
        <authorList>
            <person name="Yin D."/>
            <person name="Schwarz E.M."/>
            <person name="Thomas C.G."/>
            <person name="Felde R.L."/>
            <person name="Korf I.F."/>
            <person name="Cutter A.D."/>
            <person name="Schartner C.M."/>
            <person name="Ralston E.J."/>
            <person name="Meyer B.J."/>
            <person name="Haag E.S."/>
        </authorList>
    </citation>
    <scope>NUCLEOTIDE SEQUENCE [LARGE SCALE GENOMIC DNA]</scope>
    <source>
        <strain evidence="3">JU1422</strain>
    </source>
</reference>
<keyword evidence="3" id="KW-1185">Reference proteome</keyword>
<name>A0A2G5V9F9_9PELO</name>
<feature type="compositionally biased region" description="Basic and acidic residues" evidence="1">
    <location>
        <begin position="125"/>
        <end position="136"/>
    </location>
</feature>
<feature type="region of interest" description="Disordered" evidence="1">
    <location>
        <begin position="63"/>
        <end position="96"/>
    </location>
</feature>
<organism evidence="2 3">
    <name type="scientific">Caenorhabditis nigoni</name>
    <dbReference type="NCBI Taxonomy" id="1611254"/>
    <lineage>
        <taxon>Eukaryota</taxon>
        <taxon>Metazoa</taxon>
        <taxon>Ecdysozoa</taxon>
        <taxon>Nematoda</taxon>
        <taxon>Chromadorea</taxon>
        <taxon>Rhabditida</taxon>
        <taxon>Rhabditina</taxon>
        <taxon>Rhabditomorpha</taxon>
        <taxon>Rhabditoidea</taxon>
        <taxon>Rhabditidae</taxon>
        <taxon>Peloderinae</taxon>
        <taxon>Caenorhabditis</taxon>
    </lineage>
</organism>
<feature type="region of interest" description="Disordered" evidence="1">
    <location>
        <begin position="115"/>
        <end position="136"/>
    </location>
</feature>
<accession>A0A2G5V9F9</accession>
<evidence type="ECO:0000313" key="3">
    <source>
        <dbReference type="Proteomes" id="UP000230233"/>
    </source>
</evidence>
<evidence type="ECO:0000256" key="1">
    <source>
        <dbReference type="SAM" id="MobiDB-lite"/>
    </source>
</evidence>
<evidence type="ECO:0000313" key="2">
    <source>
        <dbReference type="EMBL" id="PIC48409.1"/>
    </source>
</evidence>
<dbReference type="Proteomes" id="UP000230233">
    <property type="component" value="Chromosome II"/>
</dbReference>